<dbReference type="InterPro" id="IPR002178">
    <property type="entry name" value="PTS_EIIA_type-2_dom"/>
</dbReference>
<dbReference type="CDD" id="cd05568">
    <property type="entry name" value="PTS_IIB_bgl_like"/>
    <property type="match status" value="1"/>
</dbReference>
<accession>A0A0R1RXG5</accession>
<dbReference type="PROSITE" id="PS51094">
    <property type="entry name" value="PTS_EIIA_TYPE_2"/>
    <property type="match status" value="1"/>
</dbReference>
<dbReference type="Proteomes" id="UP000051264">
    <property type="component" value="Unassembled WGS sequence"/>
</dbReference>
<dbReference type="CDD" id="cd00211">
    <property type="entry name" value="PTS_IIA_fru"/>
    <property type="match status" value="1"/>
</dbReference>
<dbReference type="OrthoDB" id="3239954at2"/>
<dbReference type="InterPro" id="IPR013011">
    <property type="entry name" value="PTS_EIIB_2"/>
</dbReference>
<feature type="domain" description="PRD" evidence="8">
    <location>
        <begin position="296"/>
        <end position="403"/>
    </location>
</feature>
<dbReference type="eggNOG" id="COG1762">
    <property type="taxonomic scope" value="Bacteria"/>
</dbReference>
<dbReference type="SUPFAM" id="SSF52794">
    <property type="entry name" value="PTS system IIB component-like"/>
    <property type="match status" value="1"/>
</dbReference>
<dbReference type="PANTHER" id="PTHR30185:SF18">
    <property type="entry name" value="TRANSCRIPTIONAL REGULATOR MTLR"/>
    <property type="match status" value="1"/>
</dbReference>
<dbReference type="SUPFAM" id="SSF63520">
    <property type="entry name" value="PTS-regulatory domain, PRD"/>
    <property type="match status" value="1"/>
</dbReference>
<evidence type="ECO:0000256" key="2">
    <source>
        <dbReference type="ARBA" id="ARBA00022737"/>
    </source>
</evidence>
<evidence type="ECO:0000259" key="7">
    <source>
        <dbReference type="PROSITE" id="PS51099"/>
    </source>
</evidence>
<dbReference type="Gene3D" id="3.40.50.2300">
    <property type="match status" value="1"/>
</dbReference>
<proteinExistence type="predicted"/>
<evidence type="ECO:0000313" key="10">
    <source>
        <dbReference type="Proteomes" id="UP000051264"/>
    </source>
</evidence>
<evidence type="ECO:0000256" key="3">
    <source>
        <dbReference type="ARBA" id="ARBA00023015"/>
    </source>
</evidence>
<gene>
    <name evidence="9" type="ORF">FC69_GL001874</name>
</gene>
<keyword evidence="5" id="KW-0804">Transcription</keyword>
<evidence type="ECO:0000256" key="1">
    <source>
        <dbReference type="ARBA" id="ARBA00022679"/>
    </source>
</evidence>
<dbReference type="PROSITE" id="PS51099">
    <property type="entry name" value="PTS_EIIB_TYPE_2"/>
    <property type="match status" value="1"/>
</dbReference>
<dbReference type="STRING" id="1423747.FC69_GL001874"/>
<name>A0A0R1RXG5_9LACO</name>
<evidence type="ECO:0000259" key="6">
    <source>
        <dbReference type="PROSITE" id="PS51094"/>
    </source>
</evidence>
<dbReference type="RefSeq" id="WP_025083005.1">
    <property type="nucleotide sequence ID" value="NZ_AZEX01000055.1"/>
</dbReference>
<dbReference type="Gene3D" id="1.10.1790.10">
    <property type="entry name" value="PRD domain"/>
    <property type="match status" value="1"/>
</dbReference>
<dbReference type="Gene3D" id="3.40.930.10">
    <property type="entry name" value="Mannitol-specific EII, Chain A"/>
    <property type="match status" value="1"/>
</dbReference>
<keyword evidence="2" id="KW-0677">Repeat</keyword>
<dbReference type="InterPro" id="IPR036634">
    <property type="entry name" value="PRD_sf"/>
</dbReference>
<dbReference type="eggNOG" id="COG3711">
    <property type="taxonomic scope" value="Bacteria"/>
</dbReference>
<dbReference type="GO" id="GO:0006355">
    <property type="term" value="P:regulation of DNA-templated transcription"/>
    <property type="evidence" value="ECO:0007669"/>
    <property type="project" value="InterPro"/>
</dbReference>
<dbReference type="Pfam" id="PF00874">
    <property type="entry name" value="PRD"/>
    <property type="match status" value="1"/>
</dbReference>
<dbReference type="GO" id="GO:0008982">
    <property type="term" value="F:protein-N(PI)-phosphohistidine-sugar phosphotransferase activity"/>
    <property type="evidence" value="ECO:0007669"/>
    <property type="project" value="InterPro"/>
</dbReference>
<dbReference type="PATRIC" id="fig|1423747.3.peg.1904"/>
<dbReference type="InterPro" id="IPR016152">
    <property type="entry name" value="PTrfase/Anion_transptr"/>
</dbReference>
<feature type="domain" description="PTS EIIA type-2" evidence="6">
    <location>
        <begin position="552"/>
        <end position="695"/>
    </location>
</feature>
<dbReference type="AlphaFoldDB" id="A0A0R1RXG5"/>
<protein>
    <submittedName>
        <fullName evidence="9">PTS system transporter subunit IIA</fullName>
    </submittedName>
</protein>
<dbReference type="Pfam" id="PF00359">
    <property type="entry name" value="PTS_EIIA_2"/>
    <property type="match status" value="1"/>
</dbReference>
<keyword evidence="3" id="KW-0805">Transcription regulation</keyword>
<evidence type="ECO:0000256" key="4">
    <source>
        <dbReference type="ARBA" id="ARBA00023159"/>
    </source>
</evidence>
<dbReference type="EMBL" id="AZEX01000055">
    <property type="protein sequence ID" value="KRL59114.1"/>
    <property type="molecule type" value="Genomic_DNA"/>
</dbReference>
<dbReference type="GO" id="GO:0009401">
    <property type="term" value="P:phosphoenolpyruvate-dependent sugar phosphotransferase system"/>
    <property type="evidence" value="ECO:0007669"/>
    <property type="project" value="InterPro"/>
</dbReference>
<keyword evidence="1" id="KW-0808">Transferase</keyword>
<evidence type="ECO:0000259" key="8">
    <source>
        <dbReference type="PROSITE" id="PS51372"/>
    </source>
</evidence>
<dbReference type="PROSITE" id="PS51372">
    <property type="entry name" value="PRD_2"/>
    <property type="match status" value="1"/>
</dbReference>
<comment type="caution">
    <text evidence="9">The sequence shown here is derived from an EMBL/GenBank/DDBJ whole genome shotgun (WGS) entry which is preliminary data.</text>
</comment>
<organism evidence="9 10">
    <name type="scientific">Latilactobacillus fuchuensis DSM 14340 = JCM 11249</name>
    <dbReference type="NCBI Taxonomy" id="1423747"/>
    <lineage>
        <taxon>Bacteria</taxon>
        <taxon>Bacillati</taxon>
        <taxon>Bacillota</taxon>
        <taxon>Bacilli</taxon>
        <taxon>Lactobacillales</taxon>
        <taxon>Lactobacillaceae</taxon>
        <taxon>Latilactobacillus</taxon>
    </lineage>
</organism>
<reference evidence="9 10" key="1">
    <citation type="journal article" date="2015" name="Genome Announc.">
        <title>Expanding the biotechnology potential of lactobacilli through comparative genomics of 213 strains and associated genera.</title>
        <authorList>
            <person name="Sun Z."/>
            <person name="Harris H.M."/>
            <person name="McCann A."/>
            <person name="Guo C."/>
            <person name="Argimon S."/>
            <person name="Zhang W."/>
            <person name="Yang X."/>
            <person name="Jeffery I.B."/>
            <person name="Cooney J.C."/>
            <person name="Kagawa T.F."/>
            <person name="Liu W."/>
            <person name="Song Y."/>
            <person name="Salvetti E."/>
            <person name="Wrobel A."/>
            <person name="Rasinkangas P."/>
            <person name="Parkhill J."/>
            <person name="Rea M.C."/>
            <person name="O'Sullivan O."/>
            <person name="Ritari J."/>
            <person name="Douillard F.P."/>
            <person name="Paul Ross R."/>
            <person name="Yang R."/>
            <person name="Briner A.E."/>
            <person name="Felis G.E."/>
            <person name="de Vos W.M."/>
            <person name="Barrangou R."/>
            <person name="Klaenhammer T.R."/>
            <person name="Caufield P.W."/>
            <person name="Cui Y."/>
            <person name="Zhang H."/>
            <person name="O'Toole P.W."/>
        </authorList>
    </citation>
    <scope>NUCLEOTIDE SEQUENCE [LARGE SCALE GENOMIC DNA]</scope>
    <source>
        <strain evidence="9 10">DSM 14340</strain>
    </source>
</reference>
<keyword evidence="4" id="KW-0010">Activator</keyword>
<dbReference type="InterPro" id="IPR007737">
    <property type="entry name" value="Mga_HTH"/>
</dbReference>
<dbReference type="SUPFAM" id="SSF55804">
    <property type="entry name" value="Phoshotransferase/anion transport protein"/>
    <property type="match status" value="1"/>
</dbReference>
<dbReference type="InterPro" id="IPR050661">
    <property type="entry name" value="BglG_antiterminators"/>
</dbReference>
<dbReference type="InterPro" id="IPR011608">
    <property type="entry name" value="PRD"/>
</dbReference>
<dbReference type="PANTHER" id="PTHR30185">
    <property type="entry name" value="CRYPTIC BETA-GLUCOSIDE BGL OPERON ANTITERMINATOR"/>
    <property type="match status" value="1"/>
</dbReference>
<evidence type="ECO:0000313" key="9">
    <source>
        <dbReference type="EMBL" id="KRL59114.1"/>
    </source>
</evidence>
<dbReference type="PROSITE" id="PS00387">
    <property type="entry name" value="PPASE"/>
    <property type="match status" value="1"/>
</dbReference>
<feature type="domain" description="PTS EIIB type-2" evidence="7">
    <location>
        <begin position="408"/>
        <end position="496"/>
    </location>
</feature>
<evidence type="ECO:0000256" key="5">
    <source>
        <dbReference type="ARBA" id="ARBA00023163"/>
    </source>
</evidence>
<sequence>MRERLKNLLSVLVNIDSDPIDVLATQFKVTPRTIRNEVREINDLLASNQLPLFQVKKGMINNQLLGDQQREQALQVILSDRNQNYLNPQQRLLYLLLSFLISKEPVFIIDVQEQLIISKSTMDSDMRDLRALLKPYNLELTTDLKNGAHVAGNERTIRMVFCDLIIRQINRNTLFDKTSIESNDLIDRLRTDFPYQNLQLIDRKIKCIFEKGNLIANDNYRYQAIMLTLIWIIRIKNGHFIEDELSAENIELNSRQSQYINTLIANFSLVIDNTAEIKYMAFIMASFDKNEDMALDNWMKSQVISISLIESMEKSLKLPFSKSENLFEEVYYHISSLLIRYEQDLNAFNPLKNTIKQSYPEIFTAVCEYTNSLENQYDLVLSDDENGYLAMYFSAAQVEISKQRNVKYRIAIVCNYGMATGKLLAAKLEEYFAVEVMTVLSIVEVNILKKLRIDLVFKTVDIDIEGIPSMQLSPIPTEKDFEKANAFLLKYADLSRYKSASVDPTKLFNEVLVQLKNSEIAVSKNLVSQLQQIFYENHLNINEREVQPMLKDIITNNQIQLNQDVKNWQEAIEVSAQPLVKQGFITTKYIDAMINSVKEFGPYIVIGPSIALAHARPEDGANKLGVSITTLKKPVNFGNPENDPVDIIFCLSAVDNYSHLNVMKAIVQLINNQDKVHELSKQVDVQQFKELLFDTEIEEGED</sequence>
<dbReference type="InterPro" id="IPR036095">
    <property type="entry name" value="PTS_EIIB-like_sf"/>
</dbReference>
<dbReference type="Pfam" id="PF05043">
    <property type="entry name" value="Mga"/>
    <property type="match status" value="1"/>
</dbReference>